<dbReference type="RefSeq" id="WP_214093306.1">
    <property type="nucleotide sequence ID" value="NZ_JAHCLR010000023.1"/>
</dbReference>
<protein>
    <submittedName>
        <fullName evidence="2">Nuclear transport factor 2 family protein</fullName>
    </submittedName>
</protein>
<dbReference type="InterPro" id="IPR032710">
    <property type="entry name" value="NTF2-like_dom_sf"/>
</dbReference>
<accession>A0ABS5RJQ5</accession>
<sequence>MSIDKLAELERRLARIEDERAIERMIASYGPLVDAGEADATADLWAVDGSYEVEGWSMTSRAEVAAMVRSEAHQGLIGGGAMHFLGPAVVTVTGDEAIAVCESSLVVRHEKRYLLARAGVHHFALRRLDGRWQITKRISRTLDGDPEARRLLAAGAKGEQA</sequence>
<evidence type="ECO:0000313" key="2">
    <source>
        <dbReference type="EMBL" id="MBS9534434.1"/>
    </source>
</evidence>
<evidence type="ECO:0000259" key="1">
    <source>
        <dbReference type="Pfam" id="PF13577"/>
    </source>
</evidence>
<feature type="domain" description="SnoaL-like" evidence="1">
    <location>
        <begin position="15"/>
        <end position="137"/>
    </location>
</feature>
<gene>
    <name evidence="2" type="ORF">KIH27_12645</name>
</gene>
<dbReference type="Proteomes" id="UP001519535">
    <property type="component" value="Unassembled WGS sequence"/>
</dbReference>
<reference evidence="2 3" key="1">
    <citation type="submission" date="2021-05" db="EMBL/GenBank/DDBJ databases">
        <title>Mycobacterium acidophilum sp. nov., an extremely acid-tolerant member of the genus Mycobacterium.</title>
        <authorList>
            <person name="Xia J."/>
        </authorList>
    </citation>
    <scope>NUCLEOTIDE SEQUENCE [LARGE SCALE GENOMIC DNA]</scope>
    <source>
        <strain evidence="2 3">M1</strain>
    </source>
</reference>
<dbReference type="Gene3D" id="3.10.450.50">
    <property type="match status" value="1"/>
</dbReference>
<keyword evidence="3" id="KW-1185">Reference proteome</keyword>
<organism evidence="2 3">
    <name type="scientific">Mycolicibacter acidiphilus</name>
    <dbReference type="NCBI Taxonomy" id="2835306"/>
    <lineage>
        <taxon>Bacteria</taxon>
        <taxon>Bacillati</taxon>
        <taxon>Actinomycetota</taxon>
        <taxon>Actinomycetes</taxon>
        <taxon>Mycobacteriales</taxon>
        <taxon>Mycobacteriaceae</taxon>
        <taxon>Mycolicibacter</taxon>
    </lineage>
</organism>
<dbReference type="Pfam" id="PF13577">
    <property type="entry name" value="SnoaL_4"/>
    <property type="match status" value="1"/>
</dbReference>
<evidence type="ECO:0000313" key="3">
    <source>
        <dbReference type="Proteomes" id="UP001519535"/>
    </source>
</evidence>
<proteinExistence type="predicted"/>
<name>A0ABS5RJQ5_9MYCO</name>
<dbReference type="EMBL" id="JAHCLR010000023">
    <property type="protein sequence ID" value="MBS9534434.1"/>
    <property type="molecule type" value="Genomic_DNA"/>
</dbReference>
<dbReference type="SUPFAM" id="SSF54427">
    <property type="entry name" value="NTF2-like"/>
    <property type="match status" value="1"/>
</dbReference>
<dbReference type="CDD" id="cd00531">
    <property type="entry name" value="NTF2_like"/>
    <property type="match status" value="1"/>
</dbReference>
<dbReference type="InterPro" id="IPR037401">
    <property type="entry name" value="SnoaL-like"/>
</dbReference>
<comment type="caution">
    <text evidence="2">The sequence shown here is derived from an EMBL/GenBank/DDBJ whole genome shotgun (WGS) entry which is preliminary data.</text>
</comment>